<evidence type="ECO:0000256" key="1">
    <source>
        <dbReference type="SAM" id="MobiDB-lite"/>
    </source>
</evidence>
<feature type="compositionally biased region" description="Low complexity" evidence="1">
    <location>
        <begin position="226"/>
        <end position="244"/>
    </location>
</feature>
<dbReference type="AlphaFoldDB" id="A0A6J5BED4"/>
<dbReference type="Proteomes" id="UP000507979">
    <property type="component" value="Unassembled WGS sequence"/>
</dbReference>
<reference evidence="2 3" key="1">
    <citation type="submission" date="2020-04" db="EMBL/GenBank/DDBJ databases">
        <authorList>
            <person name="De Canck E."/>
        </authorList>
    </citation>
    <scope>NUCLEOTIDE SEQUENCE [LARGE SCALE GENOMIC DNA]</scope>
    <source>
        <strain evidence="2 3">LMG 26845</strain>
    </source>
</reference>
<evidence type="ECO:0000313" key="3">
    <source>
        <dbReference type="Proteomes" id="UP000507979"/>
    </source>
</evidence>
<proteinExistence type="predicted"/>
<feature type="compositionally biased region" description="Low complexity" evidence="1">
    <location>
        <begin position="195"/>
        <end position="205"/>
    </location>
</feature>
<name>A0A6J5BED4_9BURK</name>
<feature type="compositionally biased region" description="Low complexity" evidence="1">
    <location>
        <begin position="168"/>
        <end position="177"/>
    </location>
</feature>
<feature type="compositionally biased region" description="Low complexity" evidence="1">
    <location>
        <begin position="91"/>
        <end position="109"/>
    </location>
</feature>
<sequence length="244" mass="24725">MAPSCTATITAVSVAMPAPLKSCRNTVANVSTANCGQHSRPIATAARHTLASRRGLDGGVAGLWPADSEEAVRALPPAPVATTRRARSGSRSHPSVSSAAPAHRPASRPNTAPKPARDASHGSTSAPRPPPSGTAVWRMLIARPRSPSSNHAITARPLAPLTLPPITPTSSRPSASSHKAGATPWAGAAPRLIQASAAAVAPRPANSTGRSPQRSASRPQGSSNNATPRPSTPSARPSASLSSR</sequence>
<dbReference type="EMBL" id="CADIJR010000081">
    <property type="protein sequence ID" value="CAB3701342.1"/>
    <property type="molecule type" value="Genomic_DNA"/>
</dbReference>
<organism evidence="2 3">
    <name type="scientific">Achromobacter insuavis</name>
    <dbReference type="NCBI Taxonomy" id="1287735"/>
    <lineage>
        <taxon>Bacteria</taxon>
        <taxon>Pseudomonadati</taxon>
        <taxon>Pseudomonadota</taxon>
        <taxon>Betaproteobacteria</taxon>
        <taxon>Burkholderiales</taxon>
        <taxon>Alcaligenaceae</taxon>
        <taxon>Achromobacter</taxon>
    </lineage>
</organism>
<feature type="compositionally biased region" description="Polar residues" evidence="1">
    <location>
        <begin position="206"/>
        <end position="225"/>
    </location>
</feature>
<evidence type="ECO:0000313" key="2">
    <source>
        <dbReference type="EMBL" id="CAB3701342.1"/>
    </source>
</evidence>
<protein>
    <submittedName>
        <fullName evidence="2">Uncharacterized protein</fullName>
    </submittedName>
</protein>
<keyword evidence="3" id="KW-1185">Reference proteome</keyword>
<feature type="region of interest" description="Disordered" evidence="1">
    <location>
        <begin position="74"/>
        <end position="134"/>
    </location>
</feature>
<feature type="compositionally biased region" description="Low complexity" evidence="1">
    <location>
        <begin position="152"/>
        <end position="161"/>
    </location>
</feature>
<feature type="region of interest" description="Disordered" evidence="1">
    <location>
        <begin position="147"/>
        <end position="244"/>
    </location>
</feature>
<accession>A0A6J5BED4</accession>
<gene>
    <name evidence="2" type="ORF">LMG26845_05255</name>
</gene>